<sequence>HYGKTETPRKKLRSPEHQSGLTVSLTLSVKPSECHDGLVRIIVGNGR</sequence>
<organism evidence="1 2">
    <name type="scientific">Racocetra persica</name>
    <dbReference type="NCBI Taxonomy" id="160502"/>
    <lineage>
        <taxon>Eukaryota</taxon>
        <taxon>Fungi</taxon>
        <taxon>Fungi incertae sedis</taxon>
        <taxon>Mucoromycota</taxon>
        <taxon>Glomeromycotina</taxon>
        <taxon>Glomeromycetes</taxon>
        <taxon>Diversisporales</taxon>
        <taxon>Gigasporaceae</taxon>
        <taxon>Racocetra</taxon>
    </lineage>
</organism>
<gene>
    <name evidence="1" type="ORF">RPERSI_LOCUS23550</name>
</gene>
<evidence type="ECO:0000313" key="1">
    <source>
        <dbReference type="EMBL" id="CAG8812546.1"/>
    </source>
</evidence>
<keyword evidence="2" id="KW-1185">Reference proteome</keyword>
<protein>
    <submittedName>
        <fullName evidence="1">14964_t:CDS:1</fullName>
    </submittedName>
</protein>
<reference evidence="1" key="1">
    <citation type="submission" date="2021-06" db="EMBL/GenBank/DDBJ databases">
        <authorList>
            <person name="Kallberg Y."/>
            <person name="Tangrot J."/>
            <person name="Rosling A."/>
        </authorList>
    </citation>
    <scope>NUCLEOTIDE SEQUENCE</scope>
    <source>
        <strain evidence="1">MA461A</strain>
    </source>
</reference>
<dbReference type="Proteomes" id="UP000789920">
    <property type="component" value="Unassembled WGS sequence"/>
</dbReference>
<feature type="non-terminal residue" evidence="1">
    <location>
        <position position="47"/>
    </location>
</feature>
<accession>A0ACA9RWB2</accession>
<evidence type="ECO:0000313" key="2">
    <source>
        <dbReference type="Proteomes" id="UP000789920"/>
    </source>
</evidence>
<comment type="caution">
    <text evidence="1">The sequence shown here is derived from an EMBL/GenBank/DDBJ whole genome shotgun (WGS) entry which is preliminary data.</text>
</comment>
<dbReference type="EMBL" id="CAJVQC010073808">
    <property type="protein sequence ID" value="CAG8812546.1"/>
    <property type="molecule type" value="Genomic_DNA"/>
</dbReference>
<feature type="non-terminal residue" evidence="1">
    <location>
        <position position="1"/>
    </location>
</feature>
<name>A0ACA9RWB2_9GLOM</name>
<proteinExistence type="predicted"/>